<gene>
    <name evidence="2" type="ORF">C7212DRAFT_337608</name>
</gene>
<accession>A0A317SCA0</accession>
<proteinExistence type="predicted"/>
<dbReference type="AlphaFoldDB" id="A0A317SCA0"/>
<name>A0A317SCA0_9PEZI</name>
<protein>
    <submittedName>
        <fullName evidence="2">Uncharacterized protein</fullName>
    </submittedName>
</protein>
<feature type="region of interest" description="Disordered" evidence="1">
    <location>
        <begin position="1"/>
        <end position="71"/>
    </location>
</feature>
<evidence type="ECO:0000313" key="3">
    <source>
        <dbReference type="Proteomes" id="UP000246991"/>
    </source>
</evidence>
<comment type="caution">
    <text evidence="2">The sequence shown here is derived from an EMBL/GenBank/DDBJ whole genome shotgun (WGS) entry which is preliminary data.</text>
</comment>
<evidence type="ECO:0000256" key="1">
    <source>
        <dbReference type="SAM" id="MobiDB-lite"/>
    </source>
</evidence>
<feature type="compositionally biased region" description="Low complexity" evidence="1">
    <location>
        <begin position="35"/>
        <end position="52"/>
    </location>
</feature>
<organism evidence="2 3">
    <name type="scientific">Tuber magnatum</name>
    <name type="common">white Piedmont truffle</name>
    <dbReference type="NCBI Taxonomy" id="42249"/>
    <lineage>
        <taxon>Eukaryota</taxon>
        <taxon>Fungi</taxon>
        <taxon>Dikarya</taxon>
        <taxon>Ascomycota</taxon>
        <taxon>Pezizomycotina</taxon>
        <taxon>Pezizomycetes</taxon>
        <taxon>Pezizales</taxon>
        <taxon>Tuberaceae</taxon>
        <taxon>Tuber</taxon>
    </lineage>
</organism>
<reference evidence="2 3" key="1">
    <citation type="submission" date="2018-03" db="EMBL/GenBank/DDBJ databases">
        <title>Genomes of Pezizomycetes fungi and the evolution of truffles.</title>
        <authorList>
            <person name="Murat C."/>
            <person name="Payen T."/>
            <person name="Noel B."/>
            <person name="Kuo A."/>
            <person name="Martin F.M."/>
        </authorList>
    </citation>
    <scope>NUCLEOTIDE SEQUENCE [LARGE SCALE GENOMIC DNA]</scope>
    <source>
        <strain evidence="2">091103-1</strain>
    </source>
</reference>
<feature type="compositionally biased region" description="Polar residues" evidence="1">
    <location>
        <begin position="1"/>
        <end position="14"/>
    </location>
</feature>
<dbReference type="Proteomes" id="UP000246991">
    <property type="component" value="Unassembled WGS sequence"/>
</dbReference>
<feature type="compositionally biased region" description="Basic and acidic residues" evidence="1">
    <location>
        <begin position="60"/>
        <end position="71"/>
    </location>
</feature>
<evidence type="ECO:0000313" key="2">
    <source>
        <dbReference type="EMBL" id="PWW72123.1"/>
    </source>
</evidence>
<dbReference type="EMBL" id="PYWC01000117">
    <property type="protein sequence ID" value="PWW72123.1"/>
    <property type="molecule type" value="Genomic_DNA"/>
</dbReference>
<sequence>MEPLQSINCSQFPPTQKPRQKSNPTRENQPLKCMIPCTTVTTSTQSIQTTPTRNPCPRQSDQHRYPPSDAP</sequence>
<keyword evidence="3" id="KW-1185">Reference proteome</keyword>